<feature type="region of interest" description="Disordered" evidence="1">
    <location>
        <begin position="86"/>
        <end position="132"/>
    </location>
</feature>
<protein>
    <submittedName>
        <fullName evidence="2">Uncharacterized protein</fullName>
    </submittedName>
</protein>
<sequence length="132" mass="13840">MYNLCYLFQSPESESDSSSLSGAKSPAGGPLLLQQLLQLQLQGQNPQAIAQFQQMIAALAALGSGLVPPALPQAWMMQRLPRPPLDRLDAEKVGAGSASPTIAEQPLDLSAKSTSSTSGTPPPENKGQDNAR</sequence>
<evidence type="ECO:0000313" key="3">
    <source>
        <dbReference type="Proteomes" id="UP000663880"/>
    </source>
</evidence>
<dbReference type="Proteomes" id="UP000663880">
    <property type="component" value="Unassembled WGS sequence"/>
</dbReference>
<evidence type="ECO:0000256" key="1">
    <source>
        <dbReference type="SAM" id="MobiDB-lite"/>
    </source>
</evidence>
<comment type="caution">
    <text evidence="2">The sequence shown here is derived from an EMBL/GenBank/DDBJ whole genome shotgun (WGS) entry which is preliminary data.</text>
</comment>
<dbReference type="AlphaFoldDB" id="A0A821RH69"/>
<dbReference type="EMBL" id="CAJOBZ010000012">
    <property type="protein sequence ID" value="CAF4838774.1"/>
    <property type="molecule type" value="Genomic_DNA"/>
</dbReference>
<dbReference type="OrthoDB" id="7487074at2759"/>
<evidence type="ECO:0000313" key="2">
    <source>
        <dbReference type="EMBL" id="CAF4838774.1"/>
    </source>
</evidence>
<proteinExistence type="predicted"/>
<organism evidence="2 3">
    <name type="scientific">Pieris macdunnoughi</name>
    <dbReference type="NCBI Taxonomy" id="345717"/>
    <lineage>
        <taxon>Eukaryota</taxon>
        <taxon>Metazoa</taxon>
        <taxon>Ecdysozoa</taxon>
        <taxon>Arthropoda</taxon>
        <taxon>Hexapoda</taxon>
        <taxon>Insecta</taxon>
        <taxon>Pterygota</taxon>
        <taxon>Neoptera</taxon>
        <taxon>Endopterygota</taxon>
        <taxon>Lepidoptera</taxon>
        <taxon>Glossata</taxon>
        <taxon>Ditrysia</taxon>
        <taxon>Papilionoidea</taxon>
        <taxon>Pieridae</taxon>
        <taxon>Pierinae</taxon>
        <taxon>Pieris</taxon>
    </lineage>
</organism>
<gene>
    <name evidence="2" type="ORF">PMACD_LOCUS5955</name>
</gene>
<name>A0A821RH69_9NEOP</name>
<accession>A0A821RH69</accession>
<keyword evidence="3" id="KW-1185">Reference proteome</keyword>
<reference evidence="2" key="1">
    <citation type="submission" date="2021-02" db="EMBL/GenBank/DDBJ databases">
        <authorList>
            <person name="Steward A R."/>
        </authorList>
    </citation>
    <scope>NUCLEOTIDE SEQUENCE</scope>
</reference>